<evidence type="ECO:0000256" key="2">
    <source>
        <dbReference type="SAM" id="SignalP"/>
    </source>
</evidence>
<evidence type="ECO:0000313" key="4">
    <source>
        <dbReference type="Proteomes" id="UP001276659"/>
    </source>
</evidence>
<feature type="compositionally biased region" description="Low complexity" evidence="1">
    <location>
        <begin position="122"/>
        <end position="134"/>
    </location>
</feature>
<proteinExistence type="predicted"/>
<keyword evidence="4" id="KW-1185">Reference proteome</keyword>
<comment type="caution">
    <text evidence="3">The sequence shown here is derived from an EMBL/GenBank/DDBJ whole genome shotgun (WGS) entry which is preliminary data.</text>
</comment>
<gene>
    <name evidence="3" type="ORF">OEA41_001421</name>
</gene>
<accession>A0AAD9ZD55</accession>
<dbReference type="EMBL" id="JASNWA010000006">
    <property type="protein sequence ID" value="KAK3174177.1"/>
    <property type="molecule type" value="Genomic_DNA"/>
</dbReference>
<sequence length="230" mass="21966">MRITNIPIFLLPFLAITQVLAQTPFAKPRPIPRAIDAVLIEPGPSLDSPSPTPTPFLQHLDLRQVAAPAAAPANAQANPAANPQPAPAAKGPAAPAVAPAAAPAAAAPAPAAPAAGVGGAGAAPAAAQPPAGAGANPVTTIQVATVVGGVTKTVASVLTQTFGPAGSAPAVQSGSIGLGTLTGQVGVVKTKDAKSDAVISGKTWGGMEMCVVVISGLAALGGGVLGIAIL</sequence>
<feature type="region of interest" description="Disordered" evidence="1">
    <location>
        <begin position="110"/>
        <end position="134"/>
    </location>
</feature>
<feature type="region of interest" description="Disordered" evidence="1">
    <location>
        <begin position="67"/>
        <end position="94"/>
    </location>
</feature>
<protein>
    <submittedName>
        <fullName evidence="3">Uncharacterized protein</fullName>
    </submittedName>
</protein>
<dbReference type="Pfam" id="PF17056">
    <property type="entry name" value="KRE1"/>
    <property type="match status" value="1"/>
</dbReference>
<organism evidence="3 4">
    <name type="scientific">Lepraria neglecta</name>
    <dbReference type="NCBI Taxonomy" id="209136"/>
    <lineage>
        <taxon>Eukaryota</taxon>
        <taxon>Fungi</taxon>
        <taxon>Dikarya</taxon>
        <taxon>Ascomycota</taxon>
        <taxon>Pezizomycotina</taxon>
        <taxon>Lecanoromycetes</taxon>
        <taxon>OSLEUM clade</taxon>
        <taxon>Lecanoromycetidae</taxon>
        <taxon>Lecanorales</taxon>
        <taxon>Lecanorineae</taxon>
        <taxon>Stereocaulaceae</taxon>
        <taxon>Lepraria</taxon>
    </lineage>
</organism>
<dbReference type="AlphaFoldDB" id="A0AAD9ZD55"/>
<dbReference type="InterPro" id="IPR031452">
    <property type="entry name" value="Kre1"/>
</dbReference>
<evidence type="ECO:0000256" key="1">
    <source>
        <dbReference type="SAM" id="MobiDB-lite"/>
    </source>
</evidence>
<dbReference type="Proteomes" id="UP001276659">
    <property type="component" value="Unassembled WGS sequence"/>
</dbReference>
<feature type="signal peptide" evidence="2">
    <location>
        <begin position="1"/>
        <end position="21"/>
    </location>
</feature>
<keyword evidence="2" id="KW-0732">Signal</keyword>
<evidence type="ECO:0000313" key="3">
    <source>
        <dbReference type="EMBL" id="KAK3174177.1"/>
    </source>
</evidence>
<reference evidence="3" key="1">
    <citation type="submission" date="2022-11" db="EMBL/GenBank/DDBJ databases">
        <title>Chromosomal genome sequence assembly and mating type (MAT) locus characterization of the leprose asexual lichenized fungus Lepraria neglecta (Nyl.) Erichsen.</title>
        <authorList>
            <person name="Allen J.L."/>
            <person name="Pfeffer B."/>
        </authorList>
    </citation>
    <scope>NUCLEOTIDE SEQUENCE</scope>
    <source>
        <strain evidence="3">Allen 5258</strain>
    </source>
</reference>
<dbReference type="GO" id="GO:0031505">
    <property type="term" value="P:fungal-type cell wall organization"/>
    <property type="evidence" value="ECO:0007669"/>
    <property type="project" value="InterPro"/>
</dbReference>
<name>A0AAD9ZD55_9LECA</name>
<feature type="chain" id="PRO_5042022395" evidence="2">
    <location>
        <begin position="22"/>
        <end position="230"/>
    </location>
</feature>